<keyword evidence="3" id="KW-1185">Reference proteome</keyword>
<feature type="transmembrane region" description="Helical" evidence="1">
    <location>
        <begin position="27"/>
        <end position="45"/>
    </location>
</feature>
<keyword evidence="1" id="KW-0812">Transmembrane</keyword>
<proteinExistence type="predicted"/>
<dbReference type="RefSeq" id="WP_253361273.1">
    <property type="nucleotide sequence ID" value="NZ_JAIULA010000017.1"/>
</dbReference>
<evidence type="ECO:0000256" key="1">
    <source>
        <dbReference type="SAM" id="Phobius"/>
    </source>
</evidence>
<dbReference type="AlphaFoldDB" id="A0A9X2FQ06"/>
<keyword evidence="1" id="KW-0472">Membrane</keyword>
<sequence>MNRAEIVKGYETEILYQKHMLENLGRWFSLFLGVVGIGIIMLYFFHLTNVLLLILGVVLIVVGGLGMLVIGYGIYRGNKNLRLVINEFEAKVAPSPSEKQEVA</sequence>
<dbReference type="Proteomes" id="UP001139006">
    <property type="component" value="Unassembled WGS sequence"/>
</dbReference>
<comment type="caution">
    <text evidence="2">The sequence shown here is derived from an EMBL/GenBank/DDBJ whole genome shotgun (WGS) entry which is preliminary data.</text>
</comment>
<accession>A0A9X2FQ06</accession>
<dbReference type="EMBL" id="JAIULA010000017">
    <property type="protein sequence ID" value="MCP0887433.1"/>
    <property type="molecule type" value="Genomic_DNA"/>
</dbReference>
<evidence type="ECO:0000313" key="2">
    <source>
        <dbReference type="EMBL" id="MCP0887433.1"/>
    </source>
</evidence>
<protein>
    <submittedName>
        <fullName evidence="2">DUF202 domain-containing protein</fullName>
    </submittedName>
</protein>
<gene>
    <name evidence="2" type="ORF">LB941_08800</name>
</gene>
<name>A0A9X2FQ06_9LACO</name>
<feature type="transmembrane region" description="Helical" evidence="1">
    <location>
        <begin position="51"/>
        <end position="75"/>
    </location>
</feature>
<reference evidence="2 3" key="1">
    <citation type="journal article" date="2023" name="Int. J. Syst. Evol. Microbiol.">
        <title>Ligilactobacillus ubinensis sp. nov., a novel species isolated from the wild ferment of a durian fruit (Durio zibethinus).</title>
        <authorList>
            <person name="Heng Y.C."/>
            <person name="Menon N."/>
            <person name="Chen B."/>
            <person name="Loo B.Z.L."/>
            <person name="Wong G.W.J."/>
            <person name="Lim A.C.H."/>
            <person name="Silvaraju S."/>
            <person name="Kittelmann S."/>
        </authorList>
    </citation>
    <scope>NUCLEOTIDE SEQUENCE [LARGE SCALE GENOMIC DNA]</scope>
    <source>
        <strain evidence="2 3">WILCCON 0076</strain>
    </source>
</reference>
<organism evidence="2 3">
    <name type="scientific">Ligilactobacillus ubinensis</name>
    <dbReference type="NCBI Taxonomy" id="2876789"/>
    <lineage>
        <taxon>Bacteria</taxon>
        <taxon>Bacillati</taxon>
        <taxon>Bacillota</taxon>
        <taxon>Bacilli</taxon>
        <taxon>Lactobacillales</taxon>
        <taxon>Lactobacillaceae</taxon>
        <taxon>Ligilactobacillus</taxon>
    </lineage>
</organism>
<evidence type="ECO:0000313" key="3">
    <source>
        <dbReference type="Proteomes" id="UP001139006"/>
    </source>
</evidence>
<keyword evidence="1" id="KW-1133">Transmembrane helix</keyword>